<protein>
    <submittedName>
        <fullName evidence="1">Uncharacterized protein</fullName>
    </submittedName>
</protein>
<evidence type="ECO:0000313" key="1">
    <source>
        <dbReference type="EMBL" id="XBS68800.1"/>
    </source>
</evidence>
<organism evidence="1">
    <name type="scientific">Acerihabitans sp. KWT182</name>
    <dbReference type="NCBI Taxonomy" id="3157919"/>
    <lineage>
        <taxon>Bacteria</taxon>
        <taxon>Pseudomonadati</taxon>
        <taxon>Pseudomonadota</taxon>
        <taxon>Gammaproteobacteria</taxon>
        <taxon>Enterobacterales</taxon>
        <taxon>Pectobacteriaceae</taxon>
        <taxon>Acerihabitans</taxon>
    </lineage>
</organism>
<sequence>MPQAITTALYLTNALVSPHRDKNALDQPGKRAADNINAARDSSPAALAAGSISLPYLDPAENYMMAEDESTDGKYFPIGNFSNHISDPWLHYKVDPQLHAQMLLPQTDAPVDVMRKTISTLSPASLYKINGKKHNRRGEMHPAKIRKPPYQSINPRILRQQSGIIRQCALTLSESEYGSRTKNLNPASYGAGIIYQVYDTQNGQNQPTSRHYIEISNEKIAVRAVVMPGHGVKYEIFDAEHEAVGYPLAFIEGRWIMQQPTAPHVTEFLLARITVEMMDPTLTEAALSAPDARGLQWSRDNKSYLRVKGRYVEVIPNKSKGKNKIYRYHVGSKLKRINLKFHNGQFTVLSQRHVAKKPFNVERREIVIY</sequence>
<dbReference type="EMBL" id="CP157947">
    <property type="protein sequence ID" value="XBS68800.1"/>
    <property type="molecule type" value="Genomic_DNA"/>
</dbReference>
<name>A0AAU7Q779_9GAMM</name>
<reference evidence="1" key="1">
    <citation type="submission" date="2024-06" db="EMBL/GenBank/DDBJ databases">
        <authorList>
            <person name="Coelho C."/>
            <person name="Bento M."/>
            <person name="Garcia E."/>
            <person name="Camelo A."/>
            <person name="Brandao I."/>
            <person name="Espirito Santo C."/>
            <person name="Trovao J."/>
            <person name="Verissimo A."/>
            <person name="Costa J."/>
            <person name="Tiago I."/>
        </authorList>
    </citation>
    <scope>NUCLEOTIDE SEQUENCE</scope>
    <source>
        <strain evidence="1">KWT182</strain>
    </source>
</reference>
<dbReference type="AlphaFoldDB" id="A0AAU7Q779"/>
<accession>A0AAU7Q779</accession>
<gene>
    <name evidence="1" type="ORF">ABK905_19795</name>
</gene>
<proteinExistence type="predicted"/>